<dbReference type="Proteomes" id="UP000198876">
    <property type="component" value="Unassembled WGS sequence"/>
</dbReference>
<protein>
    <submittedName>
        <fullName evidence="1">Uncharacterized protein</fullName>
    </submittedName>
</protein>
<evidence type="ECO:0000313" key="2">
    <source>
        <dbReference type="Proteomes" id="UP000198876"/>
    </source>
</evidence>
<dbReference type="InterPro" id="IPR055536">
    <property type="entry name" value="DUF7112"/>
</dbReference>
<gene>
    <name evidence="1" type="ORF">SAMN04488063_3637</name>
</gene>
<accession>A0A1I2WPX7</accession>
<evidence type="ECO:0000313" key="1">
    <source>
        <dbReference type="EMBL" id="SFH03242.1"/>
    </source>
</evidence>
<dbReference type="EMBL" id="FOOQ01000009">
    <property type="protein sequence ID" value="SFH03242.1"/>
    <property type="molecule type" value="Genomic_DNA"/>
</dbReference>
<reference evidence="2" key="1">
    <citation type="submission" date="2016-10" db="EMBL/GenBank/DDBJ databases">
        <authorList>
            <person name="Varghese N."/>
            <person name="Submissions S."/>
        </authorList>
    </citation>
    <scope>NUCLEOTIDE SEQUENCE [LARGE SCALE GENOMIC DNA]</scope>
    <source>
        <strain evidence="2">CGMCC 1.7739</strain>
    </source>
</reference>
<keyword evidence="2" id="KW-1185">Reference proteome</keyword>
<name>A0A1I2WPX7_9EURY</name>
<sequence>MSERVPSDHASVTTFRASIARSGGTRRPCLRLPDEAAVAEGDLIRLLAGGGHYHARVDSDASGRLVRGAYDNKRLARNAGEGENRLAEWCSETGRDPGSAVELDELEPGFCYGLREPGKRTVYSVPKRPNASLSDIAEKFGRDE</sequence>
<proteinExistence type="predicted"/>
<dbReference type="RefSeq" id="WP_092893984.1">
    <property type="nucleotide sequence ID" value="NZ_FOOQ01000009.1"/>
</dbReference>
<dbReference type="STRING" id="553467.SAMN04488063_3637"/>
<dbReference type="Pfam" id="PF23424">
    <property type="entry name" value="DUF7112"/>
    <property type="match status" value="1"/>
</dbReference>
<dbReference type="AlphaFoldDB" id="A0A1I2WPX7"/>
<organism evidence="1 2">
    <name type="scientific">Halopelagius inordinatus</name>
    <dbReference type="NCBI Taxonomy" id="553467"/>
    <lineage>
        <taxon>Archaea</taxon>
        <taxon>Methanobacteriati</taxon>
        <taxon>Methanobacteriota</taxon>
        <taxon>Stenosarchaea group</taxon>
        <taxon>Halobacteria</taxon>
        <taxon>Halobacteriales</taxon>
        <taxon>Haloferacaceae</taxon>
    </lineage>
</organism>
<dbReference type="OrthoDB" id="198318at2157"/>